<keyword evidence="3" id="KW-1185">Reference proteome</keyword>
<feature type="domain" description="Fibronectin type-III" evidence="1">
    <location>
        <begin position="7"/>
        <end position="96"/>
    </location>
</feature>
<dbReference type="InterPro" id="IPR003961">
    <property type="entry name" value="FN3_dom"/>
</dbReference>
<dbReference type="SUPFAM" id="SSF49265">
    <property type="entry name" value="Fibronectin type III"/>
    <property type="match status" value="1"/>
</dbReference>
<dbReference type="PROSITE" id="PS50853">
    <property type="entry name" value="FN3"/>
    <property type="match status" value="1"/>
</dbReference>
<evidence type="ECO:0000313" key="3">
    <source>
        <dbReference type="Proteomes" id="UP000314294"/>
    </source>
</evidence>
<dbReference type="EMBL" id="SRLO01002072">
    <property type="protein sequence ID" value="TNN33975.1"/>
    <property type="molecule type" value="Genomic_DNA"/>
</dbReference>
<reference evidence="2 3" key="1">
    <citation type="submission" date="2019-03" db="EMBL/GenBank/DDBJ databases">
        <title>First draft genome of Liparis tanakae, snailfish: a comprehensive survey of snailfish specific genes.</title>
        <authorList>
            <person name="Kim W."/>
            <person name="Song I."/>
            <person name="Jeong J.-H."/>
            <person name="Kim D."/>
            <person name="Kim S."/>
            <person name="Ryu S."/>
            <person name="Song J.Y."/>
            <person name="Lee S.K."/>
        </authorList>
    </citation>
    <scope>NUCLEOTIDE SEQUENCE [LARGE SCALE GENOMIC DNA]</scope>
    <source>
        <tissue evidence="2">Muscle</tissue>
    </source>
</reference>
<dbReference type="Gene3D" id="2.60.40.10">
    <property type="entry name" value="Immunoglobulins"/>
    <property type="match status" value="1"/>
</dbReference>
<dbReference type="InterPro" id="IPR013783">
    <property type="entry name" value="Ig-like_fold"/>
</dbReference>
<accession>A0A4Z2EYL2</accession>
<dbReference type="Pfam" id="PF00041">
    <property type="entry name" value="fn3"/>
    <property type="match status" value="1"/>
</dbReference>
<evidence type="ECO:0000313" key="2">
    <source>
        <dbReference type="EMBL" id="TNN33975.1"/>
    </source>
</evidence>
<organism evidence="2 3">
    <name type="scientific">Liparis tanakae</name>
    <name type="common">Tanaka's snailfish</name>
    <dbReference type="NCBI Taxonomy" id="230148"/>
    <lineage>
        <taxon>Eukaryota</taxon>
        <taxon>Metazoa</taxon>
        <taxon>Chordata</taxon>
        <taxon>Craniata</taxon>
        <taxon>Vertebrata</taxon>
        <taxon>Euteleostomi</taxon>
        <taxon>Actinopterygii</taxon>
        <taxon>Neopterygii</taxon>
        <taxon>Teleostei</taxon>
        <taxon>Neoteleostei</taxon>
        <taxon>Acanthomorphata</taxon>
        <taxon>Eupercaria</taxon>
        <taxon>Perciformes</taxon>
        <taxon>Cottioidei</taxon>
        <taxon>Cottales</taxon>
        <taxon>Liparidae</taxon>
        <taxon>Liparis</taxon>
    </lineage>
</organism>
<dbReference type="SMART" id="SM00060">
    <property type="entry name" value="FN3"/>
    <property type="match status" value="1"/>
</dbReference>
<name>A0A4Z2EYL2_9TELE</name>
<dbReference type="CDD" id="cd00063">
    <property type="entry name" value="FN3"/>
    <property type="match status" value="1"/>
</dbReference>
<dbReference type="AlphaFoldDB" id="A0A4Z2EYL2"/>
<protein>
    <submittedName>
        <fullName evidence="2">Collagen alpha-3(VI) chain</fullName>
    </submittedName>
</protein>
<comment type="caution">
    <text evidence="2">The sequence shown here is derived from an EMBL/GenBank/DDBJ whole genome shotgun (WGS) entry which is preliminary data.</text>
</comment>
<evidence type="ECO:0000259" key="1">
    <source>
        <dbReference type="PROSITE" id="PS50853"/>
    </source>
</evidence>
<gene>
    <name evidence="2" type="primary">COL6A3_1</name>
    <name evidence="2" type="ORF">EYF80_055860</name>
</gene>
<sequence>MNPNADNADELHVSNVTSSSLKLRWSSPDHKLFVYFEVVVMRLHDHALVLKTNVSGTELTVDNLESSQTYHAVVTAHTAQGETVSTRKGIMTTSKSPNNSIQFILYSPISHI</sequence>
<keyword evidence="2" id="KW-0176">Collagen</keyword>
<dbReference type="GO" id="GO:0005581">
    <property type="term" value="C:collagen trimer"/>
    <property type="evidence" value="ECO:0007669"/>
    <property type="project" value="UniProtKB-KW"/>
</dbReference>
<dbReference type="InterPro" id="IPR036116">
    <property type="entry name" value="FN3_sf"/>
</dbReference>
<dbReference type="Proteomes" id="UP000314294">
    <property type="component" value="Unassembled WGS sequence"/>
</dbReference>
<proteinExistence type="predicted"/>